<feature type="chain" id="PRO_5006026273" evidence="1">
    <location>
        <begin position="18"/>
        <end position="192"/>
    </location>
</feature>
<proteinExistence type="predicted"/>
<organism evidence="2 3">
    <name type="scientific">Neonectria ditissima</name>
    <dbReference type="NCBI Taxonomy" id="78410"/>
    <lineage>
        <taxon>Eukaryota</taxon>
        <taxon>Fungi</taxon>
        <taxon>Dikarya</taxon>
        <taxon>Ascomycota</taxon>
        <taxon>Pezizomycotina</taxon>
        <taxon>Sordariomycetes</taxon>
        <taxon>Hypocreomycetidae</taxon>
        <taxon>Hypocreales</taxon>
        <taxon>Nectriaceae</taxon>
        <taxon>Neonectria</taxon>
    </lineage>
</organism>
<protein>
    <submittedName>
        <fullName evidence="2">Uncharacterized protein</fullName>
    </submittedName>
</protein>
<feature type="signal peptide" evidence="1">
    <location>
        <begin position="1"/>
        <end position="17"/>
    </location>
</feature>
<name>A0A0N8H912_9HYPO</name>
<gene>
    <name evidence="2" type="ORF">AK830_g525</name>
</gene>
<reference evidence="2 3" key="1">
    <citation type="submission" date="2015-09" db="EMBL/GenBank/DDBJ databases">
        <title>Draft genome of a European isolate of the apple canker pathogen Neonectria ditissima.</title>
        <authorList>
            <person name="Gomez-Cortecero A."/>
            <person name="Harrison R.J."/>
            <person name="Armitage A.D."/>
        </authorList>
    </citation>
    <scope>NUCLEOTIDE SEQUENCE [LARGE SCALE GENOMIC DNA]</scope>
    <source>
        <strain evidence="2 3">R09/05</strain>
    </source>
</reference>
<comment type="caution">
    <text evidence="2">The sequence shown here is derived from an EMBL/GenBank/DDBJ whole genome shotgun (WGS) entry which is preliminary data.</text>
</comment>
<evidence type="ECO:0000313" key="3">
    <source>
        <dbReference type="Proteomes" id="UP000050424"/>
    </source>
</evidence>
<accession>A0A0N8H912</accession>
<evidence type="ECO:0000313" key="2">
    <source>
        <dbReference type="EMBL" id="KPM46084.1"/>
    </source>
</evidence>
<dbReference type="AlphaFoldDB" id="A0A0N8H912"/>
<keyword evidence="3" id="KW-1185">Reference proteome</keyword>
<keyword evidence="1" id="KW-0732">Signal</keyword>
<dbReference type="EMBL" id="LKCW01000003">
    <property type="protein sequence ID" value="KPM46084.1"/>
    <property type="molecule type" value="Genomic_DNA"/>
</dbReference>
<dbReference type="Proteomes" id="UP000050424">
    <property type="component" value="Unassembled WGS sequence"/>
</dbReference>
<sequence>MRFSILSVVAGASMVAATYDLPVEDTTTLTSTTTRVLTLTACPDSVVDCPYRTTTSTEEVIITSTSTSAWIPTTTPETTPTVIYTPPAAPPVVNTTSVYTPIPKTTWYPAGNTTTAGPTAPVTYITKVSQSSAVVPTTLISENAPAGTTVVEVASSAAPSSVPSEVPASGASSVFAKSGALAVVVAAMAALY</sequence>
<evidence type="ECO:0000256" key="1">
    <source>
        <dbReference type="SAM" id="SignalP"/>
    </source>
</evidence>